<dbReference type="Proteomes" id="UP000753961">
    <property type="component" value="Unassembled WGS sequence"/>
</dbReference>
<dbReference type="GO" id="GO:0016854">
    <property type="term" value="F:racemase and epimerase activity"/>
    <property type="evidence" value="ECO:0007669"/>
    <property type="project" value="UniProtKB-ARBA"/>
</dbReference>
<dbReference type="Gene3D" id="3.20.20.120">
    <property type="entry name" value="Enolase-like C-terminal domain"/>
    <property type="match status" value="1"/>
</dbReference>
<dbReference type="GO" id="GO:0009063">
    <property type="term" value="P:amino acid catabolic process"/>
    <property type="evidence" value="ECO:0007669"/>
    <property type="project" value="InterPro"/>
</dbReference>
<dbReference type="GO" id="GO:0050032">
    <property type="term" value="F:L-rhamnonate dehydratase activity"/>
    <property type="evidence" value="ECO:0007669"/>
    <property type="project" value="UniProtKB-EC"/>
</dbReference>
<evidence type="ECO:0000256" key="5">
    <source>
        <dbReference type="ARBA" id="ARBA00063011"/>
    </source>
</evidence>
<dbReference type="Gene3D" id="3.30.390.10">
    <property type="entry name" value="Enolase-like, N-terminal domain"/>
    <property type="match status" value="1"/>
</dbReference>
<dbReference type="InterPro" id="IPR036849">
    <property type="entry name" value="Enolase-like_C_sf"/>
</dbReference>
<dbReference type="FunFam" id="3.20.20.120:FF:000005">
    <property type="entry name" value="Putative L-rhamnonate dehydratase"/>
    <property type="match status" value="1"/>
</dbReference>
<accession>A0A953LE28</accession>
<dbReference type="PANTHER" id="PTHR13794">
    <property type="entry name" value="ENOLASE SUPERFAMILY, MANDELATE RACEMASE"/>
    <property type="match status" value="1"/>
</dbReference>
<gene>
    <name evidence="9" type="ORF">KUV50_15310</name>
</gene>
<evidence type="ECO:0000256" key="7">
    <source>
        <dbReference type="ARBA" id="ARBA00074351"/>
    </source>
</evidence>
<dbReference type="EMBL" id="JAHVHU010000015">
    <property type="protein sequence ID" value="MBY5959519.1"/>
    <property type="molecule type" value="Genomic_DNA"/>
</dbReference>
<dbReference type="InterPro" id="IPR018110">
    <property type="entry name" value="Mandel_Rmase/mucon_lact_enz_CS"/>
</dbReference>
<evidence type="ECO:0000256" key="4">
    <source>
        <dbReference type="ARBA" id="ARBA00061339"/>
    </source>
</evidence>
<dbReference type="InterPro" id="IPR046945">
    <property type="entry name" value="RHMD-like"/>
</dbReference>
<proteinExistence type="inferred from homology"/>
<evidence type="ECO:0000256" key="2">
    <source>
        <dbReference type="ARBA" id="ARBA00022723"/>
    </source>
</evidence>
<dbReference type="RefSeq" id="WP_222581056.1">
    <property type="nucleotide sequence ID" value="NZ_JAHVHU010000015.1"/>
</dbReference>
<reference evidence="9" key="1">
    <citation type="submission" date="2021-06" db="EMBL/GenBank/DDBJ databases">
        <title>44 bacteria genomes isolated from Dapeng, Shenzhen.</title>
        <authorList>
            <person name="Zheng W."/>
            <person name="Yu S."/>
            <person name="Huang Y."/>
        </authorList>
    </citation>
    <scope>NUCLEOTIDE SEQUENCE</scope>
    <source>
        <strain evidence="9">DP5N28-2</strain>
    </source>
</reference>
<evidence type="ECO:0000256" key="3">
    <source>
        <dbReference type="ARBA" id="ARBA00022842"/>
    </source>
</evidence>
<dbReference type="PANTHER" id="PTHR13794:SF58">
    <property type="entry name" value="MITOCHONDRIAL ENOLASE SUPERFAMILY MEMBER 1"/>
    <property type="match status" value="1"/>
</dbReference>
<dbReference type="SUPFAM" id="SSF51604">
    <property type="entry name" value="Enolase C-terminal domain-like"/>
    <property type="match status" value="1"/>
</dbReference>
<dbReference type="InterPro" id="IPR029017">
    <property type="entry name" value="Enolase-like_N"/>
</dbReference>
<dbReference type="PROSITE" id="PS00908">
    <property type="entry name" value="MR_MLE_1"/>
    <property type="match status" value="1"/>
</dbReference>
<sequence>MKIKDVRLYTINSGDTGARGASQGESQYWGGGWQAQTLIANPMSVFPEYAEVRSSWMGPGQDPFAIEIETDTGIVGECVNYGGGAFACAVIENHFKRFLVGQDPFNIELIWEQMNRSTMPYGLGGVVNMAIAGVDLALYDLVAKSLDIPVYKLIGGKTKESIPCYVTIHPDYASHWKDRGFMGVKIAAPWGVESGRAGLQKMEKLIADLRSDLGDEMELMVDCYMSWDVEFTTRLAERVRKYDVKWFEDPLPNGSATEQNAYLRKQLGPIQLATGNLEYHYKAFHDIIAKGATDIIQPEIQWAGGLTAVRKMAAMAKPYDMQIIPHGASVYNYHFVLANTNSAYAEFLTTGEGKELHPIFDTIIGEPLPENGHIFLDENKPGFGVELNREKLMPYNG</sequence>
<comment type="cofactor">
    <cofactor evidence="1">
        <name>Mg(2+)</name>
        <dbReference type="ChEBI" id="CHEBI:18420"/>
    </cofactor>
</comment>
<evidence type="ECO:0000256" key="6">
    <source>
        <dbReference type="ARBA" id="ARBA00067087"/>
    </source>
</evidence>
<evidence type="ECO:0000259" key="8">
    <source>
        <dbReference type="SMART" id="SM00922"/>
    </source>
</evidence>
<dbReference type="AlphaFoldDB" id="A0A953LE28"/>
<dbReference type="GO" id="GO:0016052">
    <property type="term" value="P:carbohydrate catabolic process"/>
    <property type="evidence" value="ECO:0007669"/>
    <property type="project" value="TreeGrafter"/>
</dbReference>
<keyword evidence="2" id="KW-0479">Metal-binding</keyword>
<keyword evidence="10" id="KW-1185">Reference proteome</keyword>
<dbReference type="EC" id="4.2.1.90" evidence="6"/>
<name>A0A953LE28_9BACT</name>
<evidence type="ECO:0000313" key="9">
    <source>
        <dbReference type="EMBL" id="MBY5959519.1"/>
    </source>
</evidence>
<dbReference type="InterPro" id="IPR013341">
    <property type="entry name" value="Mandelate_racemase_N_dom"/>
</dbReference>
<dbReference type="Pfam" id="PF02746">
    <property type="entry name" value="MR_MLE_N"/>
    <property type="match status" value="1"/>
</dbReference>
<dbReference type="InterPro" id="IPR029065">
    <property type="entry name" value="Enolase_C-like"/>
</dbReference>
<dbReference type="InterPro" id="IPR013342">
    <property type="entry name" value="Mandelate_racemase_C"/>
</dbReference>
<keyword evidence="3" id="KW-0460">Magnesium</keyword>
<comment type="subunit">
    <text evidence="5">Homooctamer; tetramer of dimers.</text>
</comment>
<feature type="domain" description="Mandelate racemase/muconate lactonizing enzyme C-terminal" evidence="8">
    <location>
        <begin position="169"/>
        <end position="270"/>
    </location>
</feature>
<comment type="similarity">
    <text evidence="4">Belongs to the mandelate racemase/muconate lactonizing enzyme family. RhamD subfamily.</text>
</comment>
<dbReference type="SUPFAM" id="SSF54826">
    <property type="entry name" value="Enolase N-terminal domain-like"/>
    <property type="match status" value="1"/>
</dbReference>
<comment type="caution">
    <text evidence="9">The sequence shown here is derived from an EMBL/GenBank/DDBJ whole genome shotgun (WGS) entry which is preliminary data.</text>
</comment>
<dbReference type="SFLD" id="SFLDS00001">
    <property type="entry name" value="Enolase"/>
    <property type="match status" value="1"/>
</dbReference>
<dbReference type="GO" id="GO:0000287">
    <property type="term" value="F:magnesium ion binding"/>
    <property type="evidence" value="ECO:0007669"/>
    <property type="project" value="TreeGrafter"/>
</dbReference>
<protein>
    <recommendedName>
        <fullName evidence="7">L-rhamnonate dehydratase</fullName>
        <ecNumber evidence="6">4.2.1.90</ecNumber>
    </recommendedName>
</protein>
<organism evidence="9 10">
    <name type="scientific">Membranihabitans marinus</name>
    <dbReference type="NCBI Taxonomy" id="1227546"/>
    <lineage>
        <taxon>Bacteria</taxon>
        <taxon>Pseudomonadati</taxon>
        <taxon>Bacteroidota</taxon>
        <taxon>Saprospiria</taxon>
        <taxon>Saprospirales</taxon>
        <taxon>Saprospiraceae</taxon>
        <taxon>Membranihabitans</taxon>
    </lineage>
</organism>
<dbReference type="Pfam" id="PF13378">
    <property type="entry name" value="MR_MLE_C"/>
    <property type="match status" value="1"/>
</dbReference>
<evidence type="ECO:0000313" key="10">
    <source>
        <dbReference type="Proteomes" id="UP000753961"/>
    </source>
</evidence>
<dbReference type="SMART" id="SM00922">
    <property type="entry name" value="MR_MLE"/>
    <property type="match status" value="1"/>
</dbReference>
<evidence type="ECO:0000256" key="1">
    <source>
        <dbReference type="ARBA" id="ARBA00001946"/>
    </source>
</evidence>